<reference evidence="5 6" key="1">
    <citation type="journal article" date="2019" name="Int. J. Syst. Evol. Microbiol.">
        <title>The Global Catalogue of Microorganisms (GCM) 10K type strain sequencing project: providing services to taxonomists for standard genome sequencing and annotation.</title>
        <authorList>
            <consortium name="The Broad Institute Genomics Platform"/>
            <consortium name="The Broad Institute Genome Sequencing Center for Infectious Disease"/>
            <person name="Wu L."/>
            <person name="Ma J."/>
        </authorList>
    </citation>
    <scope>NUCLEOTIDE SEQUENCE [LARGE SCALE GENOMIC DNA]</scope>
    <source>
        <strain evidence="5 6">JCM 13850</strain>
    </source>
</reference>
<protein>
    <submittedName>
        <fullName evidence="5">Oxidoreductase</fullName>
    </submittedName>
</protein>
<keyword evidence="3" id="KW-0560">Oxidoreductase</keyword>
<organism evidence="5 6">
    <name type="scientific">Actinomadura napierensis</name>
    <dbReference type="NCBI Taxonomy" id="267854"/>
    <lineage>
        <taxon>Bacteria</taxon>
        <taxon>Bacillati</taxon>
        <taxon>Actinomycetota</taxon>
        <taxon>Actinomycetes</taxon>
        <taxon>Streptosporangiales</taxon>
        <taxon>Thermomonosporaceae</taxon>
        <taxon>Actinomadura</taxon>
    </lineage>
</organism>
<dbReference type="Pfam" id="PF13561">
    <property type="entry name" value="adh_short_C2"/>
    <property type="match status" value="1"/>
</dbReference>
<dbReference type="SUPFAM" id="SSF51735">
    <property type="entry name" value="NAD(P)-binding Rossmann-fold domains"/>
    <property type="match status" value="1"/>
</dbReference>
<dbReference type="InterPro" id="IPR036291">
    <property type="entry name" value="NAD(P)-bd_dom_sf"/>
</dbReference>
<evidence type="ECO:0000256" key="3">
    <source>
        <dbReference type="ARBA" id="ARBA00023002"/>
    </source>
</evidence>
<accession>A0ABN2Z2H0</accession>
<sequence>MSAIRPPVLLPDPSADLGLHGARAVVTGGTRGIGAATVRRLTAAGAHVVAVARNQAEVPAGVHLVTADLNTPGGVEHAAAAAFDLLGGIDVLVDNAGRNIQVPDGVLAATDEDWLANLEANLLSAVRLDRVLVPHMTAQGHGAVVHVSSNAARYPQPNGAPYAAAKAALNAYSKSLALACGPHGVRVTAVMPGVIETDAVEASLRQAAERTGRDLDTIRKEFHQRLAAPLGRPGRPEEAAELIAFLASPRASYLTGITISVDGGILPTL</sequence>
<dbReference type="PROSITE" id="PS00061">
    <property type="entry name" value="ADH_SHORT"/>
    <property type="match status" value="1"/>
</dbReference>
<dbReference type="InterPro" id="IPR020904">
    <property type="entry name" value="Sc_DH/Rdtase_CS"/>
</dbReference>
<comment type="caution">
    <text evidence="5">The sequence shown here is derived from an EMBL/GenBank/DDBJ whole genome shotgun (WGS) entry which is preliminary data.</text>
</comment>
<dbReference type="Gene3D" id="3.40.50.720">
    <property type="entry name" value="NAD(P)-binding Rossmann-like Domain"/>
    <property type="match status" value="1"/>
</dbReference>
<dbReference type="PANTHER" id="PTHR43943:SF17">
    <property type="entry name" value="3-PHENYLPROPIONATE-DIHYDRODIOL_CINNAMIC ACID-DIHYDRODIOL DEHYDROGENASE"/>
    <property type="match status" value="1"/>
</dbReference>
<dbReference type="EMBL" id="BAAAMR010000022">
    <property type="protein sequence ID" value="GAA2135729.1"/>
    <property type="molecule type" value="Genomic_DNA"/>
</dbReference>
<evidence type="ECO:0000256" key="4">
    <source>
        <dbReference type="ARBA" id="ARBA00023027"/>
    </source>
</evidence>
<evidence type="ECO:0000313" key="6">
    <source>
        <dbReference type="Proteomes" id="UP001501020"/>
    </source>
</evidence>
<evidence type="ECO:0000256" key="1">
    <source>
        <dbReference type="ARBA" id="ARBA00006484"/>
    </source>
</evidence>
<dbReference type="RefSeq" id="WP_344266737.1">
    <property type="nucleotide sequence ID" value="NZ_BAAAMR010000022.1"/>
</dbReference>
<dbReference type="PANTHER" id="PTHR43943">
    <property type="entry name" value="DEHYDROGENASE/REDUCTASE (SDR FAMILY) MEMBER 4"/>
    <property type="match status" value="1"/>
</dbReference>
<proteinExistence type="inferred from homology"/>
<name>A0ABN2Z2H0_9ACTN</name>
<evidence type="ECO:0000313" key="5">
    <source>
        <dbReference type="EMBL" id="GAA2135729.1"/>
    </source>
</evidence>
<keyword evidence="4" id="KW-0520">NAD</keyword>
<dbReference type="PRINTS" id="PR00080">
    <property type="entry name" value="SDRFAMILY"/>
</dbReference>
<comment type="similarity">
    <text evidence="1">Belongs to the short-chain dehydrogenases/reductases (SDR) family.</text>
</comment>
<dbReference type="InterPro" id="IPR002347">
    <property type="entry name" value="SDR_fam"/>
</dbReference>
<keyword evidence="2" id="KW-0058">Aromatic hydrocarbons catabolism</keyword>
<gene>
    <name evidence="5" type="ORF">GCM10009727_30170</name>
</gene>
<dbReference type="PRINTS" id="PR00081">
    <property type="entry name" value="GDHRDH"/>
</dbReference>
<dbReference type="NCBIfam" id="NF005095">
    <property type="entry name" value="PRK06523.1"/>
    <property type="match status" value="1"/>
</dbReference>
<dbReference type="Proteomes" id="UP001501020">
    <property type="component" value="Unassembled WGS sequence"/>
</dbReference>
<keyword evidence="6" id="KW-1185">Reference proteome</keyword>
<evidence type="ECO:0000256" key="2">
    <source>
        <dbReference type="ARBA" id="ARBA00022797"/>
    </source>
</evidence>